<dbReference type="GO" id="GO:0017004">
    <property type="term" value="P:cytochrome complex assembly"/>
    <property type="evidence" value="ECO:0007669"/>
    <property type="project" value="UniProtKB-KW"/>
</dbReference>
<dbReference type="PANTHER" id="PTHR31272">
    <property type="entry name" value="CYTOCHROME C-TYPE BIOGENESIS PROTEIN HI_1454-RELATED"/>
    <property type="match status" value="1"/>
</dbReference>
<dbReference type="AlphaFoldDB" id="A0A366F9T1"/>
<keyword evidence="5 7" id="KW-1133">Transmembrane helix</keyword>
<dbReference type="InterPro" id="IPR051790">
    <property type="entry name" value="Cytochrome_c-biogenesis_DsbD"/>
</dbReference>
<name>A0A366F9T1_9HYPH</name>
<evidence type="ECO:0000256" key="5">
    <source>
        <dbReference type="ARBA" id="ARBA00022989"/>
    </source>
</evidence>
<proteinExistence type="inferred from homology"/>
<evidence type="ECO:0000256" key="7">
    <source>
        <dbReference type="SAM" id="Phobius"/>
    </source>
</evidence>
<evidence type="ECO:0000256" key="2">
    <source>
        <dbReference type="ARBA" id="ARBA00006143"/>
    </source>
</evidence>
<evidence type="ECO:0000256" key="6">
    <source>
        <dbReference type="ARBA" id="ARBA00023136"/>
    </source>
</evidence>
<organism evidence="9 10">
    <name type="scientific">Roseiarcus fermentans</name>
    <dbReference type="NCBI Taxonomy" id="1473586"/>
    <lineage>
        <taxon>Bacteria</taxon>
        <taxon>Pseudomonadati</taxon>
        <taxon>Pseudomonadota</taxon>
        <taxon>Alphaproteobacteria</taxon>
        <taxon>Hyphomicrobiales</taxon>
        <taxon>Roseiarcaceae</taxon>
        <taxon>Roseiarcus</taxon>
    </lineage>
</organism>
<comment type="subcellular location">
    <subcellularLocation>
        <location evidence="1">Membrane</location>
        <topology evidence="1">Multi-pass membrane protein</topology>
    </subcellularLocation>
</comment>
<dbReference type="RefSeq" id="WP_113890207.1">
    <property type="nucleotide sequence ID" value="NZ_QNRK01000016.1"/>
</dbReference>
<keyword evidence="10" id="KW-1185">Reference proteome</keyword>
<feature type="domain" description="Cytochrome C biogenesis protein transmembrane" evidence="8">
    <location>
        <begin position="6"/>
        <end position="216"/>
    </location>
</feature>
<keyword evidence="6 7" id="KW-0472">Membrane</keyword>
<sequence>MTDVSIPAAFGAGLLSFASPCVLPLAAPYLCYLAGASVESLAQGGEARARRDVLVTALLFVAGFSTVFVAFGATASALGSLFRQWSHVLSIAAGIGVILMGLHFLGAFRIGAMLREARVTIDKPAGPWSAYLMGMAFALGWTPCIGPILATILAVAGSRETVAAGAGLLAVYSLGLGLPFIAAAAAIGPFMRASGAVKKRFGAIEKAVGVLLVGTGVLFLTGGFQSMSLWLIETFPQFGQVG</sequence>
<dbReference type="GO" id="GO:0016020">
    <property type="term" value="C:membrane"/>
    <property type="evidence" value="ECO:0007669"/>
    <property type="project" value="UniProtKB-SubCell"/>
</dbReference>
<comment type="similarity">
    <text evidence="2">Belongs to the DsbD family.</text>
</comment>
<feature type="transmembrane region" description="Helical" evidence="7">
    <location>
        <begin position="162"/>
        <end position="187"/>
    </location>
</feature>
<dbReference type="InterPro" id="IPR003834">
    <property type="entry name" value="Cyt_c_assmbl_TM_dom"/>
</dbReference>
<gene>
    <name evidence="9" type="ORF">DFR50_116118</name>
</gene>
<feature type="transmembrane region" description="Helical" evidence="7">
    <location>
        <begin position="53"/>
        <end position="73"/>
    </location>
</feature>
<feature type="transmembrane region" description="Helical" evidence="7">
    <location>
        <begin position="129"/>
        <end position="156"/>
    </location>
</feature>
<evidence type="ECO:0000256" key="3">
    <source>
        <dbReference type="ARBA" id="ARBA00022692"/>
    </source>
</evidence>
<dbReference type="Proteomes" id="UP000253529">
    <property type="component" value="Unassembled WGS sequence"/>
</dbReference>
<feature type="transmembrane region" description="Helical" evidence="7">
    <location>
        <begin position="208"/>
        <end position="232"/>
    </location>
</feature>
<evidence type="ECO:0000259" key="8">
    <source>
        <dbReference type="Pfam" id="PF02683"/>
    </source>
</evidence>
<accession>A0A366F9T1</accession>
<protein>
    <submittedName>
        <fullName evidence="9">Cytochrome c-type biogenesis protein</fullName>
    </submittedName>
</protein>
<evidence type="ECO:0000256" key="4">
    <source>
        <dbReference type="ARBA" id="ARBA00022748"/>
    </source>
</evidence>
<evidence type="ECO:0000256" key="1">
    <source>
        <dbReference type="ARBA" id="ARBA00004141"/>
    </source>
</evidence>
<dbReference type="EMBL" id="QNRK01000016">
    <property type="protein sequence ID" value="RBP11423.1"/>
    <property type="molecule type" value="Genomic_DNA"/>
</dbReference>
<dbReference type="Pfam" id="PF02683">
    <property type="entry name" value="DsbD_TM"/>
    <property type="match status" value="1"/>
</dbReference>
<keyword evidence="3 7" id="KW-0812">Transmembrane</keyword>
<evidence type="ECO:0000313" key="10">
    <source>
        <dbReference type="Proteomes" id="UP000253529"/>
    </source>
</evidence>
<comment type="caution">
    <text evidence="9">The sequence shown here is derived from an EMBL/GenBank/DDBJ whole genome shotgun (WGS) entry which is preliminary data.</text>
</comment>
<keyword evidence="4" id="KW-0201">Cytochrome c-type biogenesis</keyword>
<dbReference type="OrthoDB" id="9803065at2"/>
<dbReference type="PANTHER" id="PTHR31272:SF4">
    <property type="entry name" value="CYTOCHROME C-TYPE BIOGENESIS PROTEIN HI_1454-RELATED"/>
    <property type="match status" value="1"/>
</dbReference>
<reference evidence="9 10" key="1">
    <citation type="submission" date="2018-06" db="EMBL/GenBank/DDBJ databases">
        <title>Genomic Encyclopedia of Type Strains, Phase IV (KMG-IV): sequencing the most valuable type-strain genomes for metagenomic binning, comparative biology and taxonomic classification.</title>
        <authorList>
            <person name="Goeker M."/>
        </authorList>
    </citation>
    <scope>NUCLEOTIDE SEQUENCE [LARGE SCALE GENOMIC DNA]</scope>
    <source>
        <strain evidence="9 10">DSM 24875</strain>
    </source>
</reference>
<feature type="transmembrane region" description="Helical" evidence="7">
    <location>
        <begin position="6"/>
        <end position="32"/>
    </location>
</feature>
<evidence type="ECO:0000313" key="9">
    <source>
        <dbReference type="EMBL" id="RBP11423.1"/>
    </source>
</evidence>
<feature type="transmembrane region" description="Helical" evidence="7">
    <location>
        <begin position="85"/>
        <end position="108"/>
    </location>
</feature>